<comment type="caution">
    <text evidence="1">The sequence shown here is derived from an EMBL/GenBank/DDBJ whole genome shotgun (WGS) entry which is preliminary data.</text>
</comment>
<evidence type="ECO:0000313" key="2">
    <source>
        <dbReference type="Proteomes" id="UP001269400"/>
    </source>
</evidence>
<accession>A0AAX6ND14</accession>
<proteinExistence type="predicted"/>
<reference evidence="1" key="1">
    <citation type="journal article" date="2022" name="J Environ Chem Eng">
        <title>Biodegradation of petroleum oil using a constructed nonpathogenic and heavy metal-tolerant bacterial consortium isolated from marine sponges.</title>
        <authorList>
            <person name="Dechsakulwatana C."/>
            <person name="Rungsihiranrut A."/>
            <person name="Muangchinda C."/>
            <person name="Ningthoujam R."/>
            <person name="Klankeo P."/>
            <person name="Pinyakong O."/>
        </authorList>
    </citation>
    <scope>NUCLEOTIDE SEQUENCE</scope>
    <source>
        <strain evidence="1">TL01-2</strain>
    </source>
</reference>
<organism evidence="1 2">
    <name type="scientific">Priestia aryabhattai</name>
    <name type="common">Bacillus aryabhattai</name>
    <dbReference type="NCBI Taxonomy" id="412384"/>
    <lineage>
        <taxon>Bacteria</taxon>
        <taxon>Bacillati</taxon>
        <taxon>Bacillota</taxon>
        <taxon>Bacilli</taxon>
        <taxon>Bacillales</taxon>
        <taxon>Bacillaceae</taxon>
        <taxon>Priestia</taxon>
    </lineage>
</organism>
<evidence type="ECO:0000313" key="1">
    <source>
        <dbReference type="EMBL" id="MDU9693384.1"/>
    </source>
</evidence>
<protein>
    <submittedName>
        <fullName evidence="1">Uncharacterized protein</fullName>
    </submittedName>
</protein>
<dbReference type="AlphaFoldDB" id="A0AAX6ND14"/>
<dbReference type="RefSeq" id="WP_316910612.1">
    <property type="nucleotide sequence ID" value="NZ_JAPTGD010000002.1"/>
</dbReference>
<dbReference type="EMBL" id="JAPTGD010000002">
    <property type="protein sequence ID" value="MDU9693384.1"/>
    <property type="molecule type" value="Genomic_DNA"/>
</dbReference>
<gene>
    <name evidence="1" type="ORF">O0Q50_19615</name>
</gene>
<dbReference type="Proteomes" id="UP001269400">
    <property type="component" value="Unassembled WGS sequence"/>
</dbReference>
<name>A0AAX6ND14_PRIAR</name>
<sequence length="93" mass="11034">MQGEMFFSEIEVQSNEKVEAQATHIAKWLQIEFDLMEKKEFMYVFAKSYEIKEQQEKINEKKVKYGNKVLKDFPKPVSLLVKQKLKQTTGLPF</sequence>
<reference evidence="1" key="2">
    <citation type="submission" date="2022-12" db="EMBL/GenBank/DDBJ databases">
        <authorList>
            <person name="Dechsakulwatana C."/>
            <person name="Rungsihiranrut A."/>
            <person name="Muangchinda C."/>
            <person name="Ningthoujam R."/>
            <person name="Klankeo P."/>
            <person name="Pinyakong O."/>
        </authorList>
    </citation>
    <scope>NUCLEOTIDE SEQUENCE</scope>
    <source>
        <strain evidence="1">TL01-2</strain>
    </source>
</reference>